<gene>
    <name evidence="2" type="ORF">FIBSPDRAFT_1037249</name>
</gene>
<feature type="domain" description="NmrA-like" evidence="1">
    <location>
        <begin position="4"/>
        <end position="92"/>
    </location>
</feature>
<dbReference type="GO" id="GO:0004029">
    <property type="term" value="F:aldehyde dehydrogenase (NAD+) activity"/>
    <property type="evidence" value="ECO:0007669"/>
    <property type="project" value="TreeGrafter"/>
</dbReference>
<dbReference type="EMBL" id="KV417488">
    <property type="protein sequence ID" value="KZP31671.1"/>
    <property type="molecule type" value="Genomic_DNA"/>
</dbReference>
<dbReference type="Pfam" id="PF05368">
    <property type="entry name" value="NmrA"/>
    <property type="match status" value="1"/>
</dbReference>
<dbReference type="GO" id="GO:0005737">
    <property type="term" value="C:cytoplasm"/>
    <property type="evidence" value="ECO:0007669"/>
    <property type="project" value="TreeGrafter"/>
</dbReference>
<dbReference type="InterPro" id="IPR008030">
    <property type="entry name" value="NmrA-like"/>
</dbReference>
<accession>A0A166UGH9</accession>
<dbReference type="AlphaFoldDB" id="A0A166UGH9"/>
<dbReference type="InterPro" id="IPR036291">
    <property type="entry name" value="NAD(P)-bd_dom_sf"/>
</dbReference>
<dbReference type="OrthoDB" id="10262413at2759"/>
<evidence type="ECO:0000313" key="3">
    <source>
        <dbReference type="Proteomes" id="UP000076532"/>
    </source>
</evidence>
<keyword evidence="3" id="KW-1185">Reference proteome</keyword>
<reference evidence="2 3" key="1">
    <citation type="journal article" date="2016" name="Mol. Biol. Evol.">
        <title>Comparative Genomics of Early-Diverging Mushroom-Forming Fungi Provides Insights into the Origins of Lignocellulose Decay Capabilities.</title>
        <authorList>
            <person name="Nagy L.G."/>
            <person name="Riley R."/>
            <person name="Tritt A."/>
            <person name="Adam C."/>
            <person name="Daum C."/>
            <person name="Floudas D."/>
            <person name="Sun H."/>
            <person name="Yadav J.S."/>
            <person name="Pangilinan J."/>
            <person name="Larsson K.H."/>
            <person name="Matsuura K."/>
            <person name="Barry K."/>
            <person name="Labutti K."/>
            <person name="Kuo R."/>
            <person name="Ohm R.A."/>
            <person name="Bhattacharya S.S."/>
            <person name="Shirouzu T."/>
            <person name="Yoshinaga Y."/>
            <person name="Martin F.M."/>
            <person name="Grigoriev I.V."/>
            <person name="Hibbett D.S."/>
        </authorList>
    </citation>
    <scope>NUCLEOTIDE SEQUENCE [LARGE SCALE GENOMIC DNA]</scope>
    <source>
        <strain evidence="2 3">CBS 109695</strain>
    </source>
</reference>
<dbReference type="InterPro" id="IPR051783">
    <property type="entry name" value="NAD(P)-dependent_oxidoreduct"/>
</dbReference>
<dbReference type="SUPFAM" id="SSF51735">
    <property type="entry name" value="NAD(P)-binding Rossmann-fold domains"/>
    <property type="match status" value="1"/>
</dbReference>
<protein>
    <submittedName>
        <fullName evidence="2">NAD(P)-binding protein</fullName>
    </submittedName>
</protein>
<name>A0A166UGH9_9AGAM</name>
<dbReference type="STRING" id="436010.A0A166UGH9"/>
<proteinExistence type="predicted"/>
<evidence type="ECO:0000313" key="2">
    <source>
        <dbReference type="EMBL" id="KZP31671.1"/>
    </source>
</evidence>
<dbReference type="PANTHER" id="PTHR48079:SF6">
    <property type="entry name" value="NAD(P)-BINDING DOMAIN-CONTAINING PROTEIN-RELATED"/>
    <property type="match status" value="1"/>
</dbReference>
<sequence length="341" mass="36739">MPTNIFFTGATGYIGGSVLARLLAHPKRGDFKITALVRSEEKAKLLEPLDVTALIGSTDDLELLKKAASDADVVIACTNADDVPAAKAILQGLQLRHEKSKNKSTPVLIHTSGTGVLADNAAGMYATETIYHDSDAAQIESLPDTQAHRDVDLLIVEADKAGYLKSYIILPSTIYGIASNRLVDLKIQNPRSIQIPSLVRASLDRKQGGMVGEGKNLWPNVHIDDVADLYIVLFDLVTSPSAATAVGHGREGFYFGENGEHSLYQIGQAICQSLVQLDHVSSDTPTAFSKEELDKYFGGSDYLGSNSRARGVRSRSIGWKPTKTTEDMLASVKGEVLAELK</sequence>
<organism evidence="2 3">
    <name type="scientific">Athelia psychrophila</name>
    <dbReference type="NCBI Taxonomy" id="1759441"/>
    <lineage>
        <taxon>Eukaryota</taxon>
        <taxon>Fungi</taxon>
        <taxon>Dikarya</taxon>
        <taxon>Basidiomycota</taxon>
        <taxon>Agaricomycotina</taxon>
        <taxon>Agaricomycetes</taxon>
        <taxon>Agaricomycetidae</taxon>
        <taxon>Atheliales</taxon>
        <taxon>Atheliaceae</taxon>
        <taxon>Athelia</taxon>
    </lineage>
</organism>
<evidence type="ECO:0000259" key="1">
    <source>
        <dbReference type="Pfam" id="PF05368"/>
    </source>
</evidence>
<dbReference type="PANTHER" id="PTHR48079">
    <property type="entry name" value="PROTEIN YEEZ"/>
    <property type="match status" value="1"/>
</dbReference>
<dbReference type="Proteomes" id="UP000076532">
    <property type="component" value="Unassembled WGS sequence"/>
</dbReference>
<dbReference type="Gene3D" id="3.40.50.720">
    <property type="entry name" value="NAD(P)-binding Rossmann-like Domain"/>
    <property type="match status" value="1"/>
</dbReference>